<name>A0A484H4F8_9ZZZZ</name>
<dbReference type="Pfam" id="PF02237">
    <property type="entry name" value="BPL_C"/>
    <property type="match status" value="1"/>
</dbReference>
<accession>A0A484H4F8</accession>
<dbReference type="GO" id="GO:0005524">
    <property type="term" value="F:ATP binding"/>
    <property type="evidence" value="ECO:0007669"/>
    <property type="project" value="UniProtKB-KW"/>
</dbReference>
<protein>
    <submittedName>
        <fullName evidence="5">Biotin-protein ligase</fullName>
        <ecNumber evidence="5">6.3.4.15</ecNumber>
    </submittedName>
</protein>
<evidence type="ECO:0000259" key="4">
    <source>
        <dbReference type="PROSITE" id="PS51733"/>
    </source>
</evidence>
<dbReference type="PANTHER" id="PTHR12835:SF5">
    <property type="entry name" value="BIOTIN--PROTEIN LIGASE"/>
    <property type="match status" value="1"/>
</dbReference>
<dbReference type="AlphaFoldDB" id="A0A484H4F8"/>
<dbReference type="SUPFAM" id="SSF50037">
    <property type="entry name" value="C-terminal domain of transcriptional repressors"/>
    <property type="match status" value="1"/>
</dbReference>
<dbReference type="Gene3D" id="3.30.930.10">
    <property type="entry name" value="Bira Bifunctional Protein, Domain 2"/>
    <property type="match status" value="1"/>
</dbReference>
<dbReference type="PANTHER" id="PTHR12835">
    <property type="entry name" value="BIOTIN PROTEIN LIGASE"/>
    <property type="match status" value="1"/>
</dbReference>
<evidence type="ECO:0000256" key="2">
    <source>
        <dbReference type="ARBA" id="ARBA00022741"/>
    </source>
</evidence>
<organism evidence="5">
    <name type="scientific">invertebrate metagenome</name>
    <dbReference type="NCBI Taxonomy" id="1711999"/>
    <lineage>
        <taxon>unclassified sequences</taxon>
        <taxon>metagenomes</taxon>
        <taxon>organismal metagenomes</taxon>
    </lineage>
</organism>
<evidence type="ECO:0000313" key="5">
    <source>
        <dbReference type="EMBL" id="VBB68599.1"/>
    </source>
</evidence>
<evidence type="ECO:0000256" key="3">
    <source>
        <dbReference type="ARBA" id="ARBA00022840"/>
    </source>
</evidence>
<dbReference type="InterPro" id="IPR045864">
    <property type="entry name" value="aa-tRNA-synth_II/BPL/LPL"/>
</dbReference>
<dbReference type="Gene3D" id="2.30.30.100">
    <property type="match status" value="1"/>
</dbReference>
<keyword evidence="1 5" id="KW-0436">Ligase</keyword>
<feature type="domain" description="BPL/LPL catalytic" evidence="4">
    <location>
        <begin position="1"/>
        <end position="183"/>
    </location>
</feature>
<dbReference type="InterPro" id="IPR003142">
    <property type="entry name" value="BPL_C"/>
</dbReference>
<dbReference type="InterPro" id="IPR004408">
    <property type="entry name" value="Biotin_CoA_COase_ligase"/>
</dbReference>
<dbReference type="NCBIfam" id="TIGR00121">
    <property type="entry name" value="birA_ligase"/>
    <property type="match status" value="1"/>
</dbReference>
<dbReference type="InterPro" id="IPR004143">
    <property type="entry name" value="BPL_LPL_catalytic"/>
</dbReference>
<reference evidence="5" key="1">
    <citation type="submission" date="2018-10" db="EMBL/GenBank/DDBJ databases">
        <authorList>
            <person name="Gruber-Vodicka H."/>
            <person name="Jaeckle O."/>
        </authorList>
    </citation>
    <scope>NUCLEOTIDE SEQUENCE</scope>
</reference>
<dbReference type="CDD" id="cd16442">
    <property type="entry name" value="BPL"/>
    <property type="match status" value="1"/>
</dbReference>
<dbReference type="GO" id="GO:0005737">
    <property type="term" value="C:cytoplasm"/>
    <property type="evidence" value="ECO:0007669"/>
    <property type="project" value="TreeGrafter"/>
</dbReference>
<sequence length="258" mass="27547">MPKGWQLIVHAILDSTNAEAKRLAIAGAGVKAGVVVIQAEVQTSGRGRGVRTWYSHSGNLHFSVLLQPNVPITQFALAGFVTSVAVVEGIAETIPALRHRLACKWPNDVLCGMRKLCGILGEWSGDERWVAVGIGINVAWAPEAAIIRYPATSLAAEGVIDAPLEIILSAVCHRLAGWLARWQAEGFAPVRRAWLALAVGVGRKITVHLHQSDFSGVFAGLDHDGALLVERAEGSRQRVLAGDVFFHDYGIATGAGIE</sequence>
<dbReference type="PROSITE" id="PS51733">
    <property type="entry name" value="BPL_LPL_CATALYTIC"/>
    <property type="match status" value="1"/>
</dbReference>
<dbReference type="EMBL" id="LR026963">
    <property type="protein sequence ID" value="VBB68599.1"/>
    <property type="molecule type" value="Genomic_DNA"/>
</dbReference>
<evidence type="ECO:0000256" key="1">
    <source>
        <dbReference type="ARBA" id="ARBA00022598"/>
    </source>
</evidence>
<dbReference type="Pfam" id="PF03099">
    <property type="entry name" value="BPL_LplA_LipB"/>
    <property type="match status" value="1"/>
</dbReference>
<dbReference type="GO" id="GO:0004077">
    <property type="term" value="F:biotin--[biotin carboxyl-carrier protein] ligase activity"/>
    <property type="evidence" value="ECO:0007669"/>
    <property type="project" value="UniProtKB-EC"/>
</dbReference>
<proteinExistence type="predicted"/>
<keyword evidence="2" id="KW-0547">Nucleotide-binding</keyword>
<dbReference type="InterPro" id="IPR008988">
    <property type="entry name" value="Transcriptional_repressor_C"/>
</dbReference>
<dbReference type="SUPFAM" id="SSF55681">
    <property type="entry name" value="Class II aaRS and biotin synthetases"/>
    <property type="match status" value="1"/>
</dbReference>
<dbReference type="EC" id="6.3.4.15" evidence="5"/>
<keyword evidence="3" id="KW-0067">ATP-binding</keyword>
<gene>
    <name evidence="5" type="ORF">RIEGSTA812A_PEG_72</name>
</gene>